<sequence length="174" mass="18988">MAVWSVSQNKPTLKDETRKAAGLSIQTPAFVATIDVATAKGTNAQEVIGLIKDIDTSAAQNSLNPSSLLDTRKDPVNDVDFNNQIRTLIFEAATVSDVGDLGNNALVEWMEDYYSTRQYDTSSAPEEYMRFLALHYLNSSAAVILKGVEFDELSVGQLVYLGLFVGSKKDLTSD</sequence>
<dbReference type="AlphaFoldDB" id="A0AAD4FGA3"/>
<reference evidence="1" key="1">
    <citation type="submission" date="2021-07" db="EMBL/GenBank/DDBJ databases">
        <title>Genome Resource of American Ginseng Black Spot Pathogen Alternaria panax.</title>
        <authorList>
            <person name="Qiu C."/>
            <person name="Wang W."/>
            <person name="Liu Z."/>
        </authorList>
    </citation>
    <scope>NUCLEOTIDE SEQUENCE</scope>
    <source>
        <strain evidence="1">BNCC115425</strain>
    </source>
</reference>
<proteinExistence type="predicted"/>
<accession>A0AAD4FGA3</accession>
<keyword evidence="2" id="KW-1185">Reference proteome</keyword>
<organism evidence="1 2">
    <name type="scientific">Alternaria panax</name>
    <dbReference type="NCBI Taxonomy" id="48097"/>
    <lineage>
        <taxon>Eukaryota</taxon>
        <taxon>Fungi</taxon>
        <taxon>Dikarya</taxon>
        <taxon>Ascomycota</taxon>
        <taxon>Pezizomycotina</taxon>
        <taxon>Dothideomycetes</taxon>
        <taxon>Pleosporomycetidae</taxon>
        <taxon>Pleosporales</taxon>
        <taxon>Pleosporineae</taxon>
        <taxon>Pleosporaceae</taxon>
        <taxon>Alternaria</taxon>
        <taxon>Alternaria sect. Panax</taxon>
    </lineage>
</organism>
<evidence type="ECO:0000313" key="1">
    <source>
        <dbReference type="EMBL" id="KAG9188840.1"/>
    </source>
</evidence>
<gene>
    <name evidence="1" type="ORF">G6011_07545</name>
</gene>
<comment type="caution">
    <text evidence="1">The sequence shown here is derived from an EMBL/GenBank/DDBJ whole genome shotgun (WGS) entry which is preliminary data.</text>
</comment>
<evidence type="ECO:0000313" key="2">
    <source>
        <dbReference type="Proteomes" id="UP001199106"/>
    </source>
</evidence>
<dbReference type="Proteomes" id="UP001199106">
    <property type="component" value="Unassembled WGS sequence"/>
</dbReference>
<name>A0AAD4FGA3_9PLEO</name>
<dbReference type="EMBL" id="JAANER010000006">
    <property type="protein sequence ID" value="KAG9188840.1"/>
    <property type="molecule type" value="Genomic_DNA"/>
</dbReference>
<protein>
    <submittedName>
        <fullName evidence="1">Uncharacterized protein</fullName>
    </submittedName>
</protein>